<dbReference type="Proteomes" id="UP000001844">
    <property type="component" value="Plasmid pNHAL01"/>
</dbReference>
<dbReference type="EMBL" id="CP001799">
    <property type="protein sequence ID" value="ADE17036.1"/>
    <property type="molecule type" value="Genomic_DNA"/>
</dbReference>
<evidence type="ECO:0000313" key="2">
    <source>
        <dbReference type="Proteomes" id="UP000001844"/>
    </source>
</evidence>
<keyword evidence="1" id="KW-0614">Plasmid</keyword>
<name>D5C5I2_NITHN</name>
<proteinExistence type="predicted"/>
<geneLocation type="plasmid" evidence="1 2">
    <name>pNHAL01</name>
</geneLocation>
<sequence length="42" mass="4837">MLTWLDYYVAGALDRFQGTPLTKSLRTDREAIQWMCLSNLAS</sequence>
<dbReference type="HOGENOM" id="CLU_3254706_0_0_6"/>
<keyword evidence="2" id="KW-1185">Reference proteome</keyword>
<reference evidence="1 2" key="1">
    <citation type="submission" date="2009-10" db="EMBL/GenBank/DDBJ databases">
        <title>Complete genome sequence of Nitrosococcus halophilus Nc4, a salt-adapted, aerobic obligate ammonia-oxidizing sulfur purple bacterium.</title>
        <authorList>
            <consortium name="US DOE Joint Genome Institute"/>
            <person name="Campbell M.A."/>
            <person name="Malfatti S.A."/>
            <person name="Chain P.S.G."/>
            <person name="Heidelberg J.F."/>
            <person name="Ward N.L."/>
            <person name="Ward B.B."/>
            <person name="Klotz M.G."/>
        </authorList>
    </citation>
    <scope>NUCLEOTIDE SEQUENCE [LARGE SCALE GENOMIC DNA]</scope>
    <source>
        <strain evidence="2">Nc4</strain>
        <plasmid evidence="2">Plasmid pNHAL01</plasmid>
    </source>
</reference>
<dbReference type="KEGG" id="nhl:Nhal_4029"/>
<protein>
    <submittedName>
        <fullName evidence="1">Uncharacterized protein</fullName>
    </submittedName>
</protein>
<accession>D5C5I2</accession>
<organism evidence="1 2">
    <name type="scientific">Nitrosococcus halophilus (strain Nc4)</name>
    <dbReference type="NCBI Taxonomy" id="472759"/>
    <lineage>
        <taxon>Bacteria</taxon>
        <taxon>Pseudomonadati</taxon>
        <taxon>Pseudomonadota</taxon>
        <taxon>Gammaproteobacteria</taxon>
        <taxon>Chromatiales</taxon>
        <taxon>Chromatiaceae</taxon>
        <taxon>Nitrosococcus</taxon>
    </lineage>
</organism>
<dbReference type="RefSeq" id="WP_013028138.1">
    <property type="nucleotide sequence ID" value="NC_013958.1"/>
</dbReference>
<gene>
    <name evidence="1" type="ORF">Nhal_4029</name>
</gene>
<evidence type="ECO:0000313" key="1">
    <source>
        <dbReference type="EMBL" id="ADE17036.1"/>
    </source>
</evidence>
<dbReference type="AlphaFoldDB" id="D5C5I2"/>